<gene>
    <name evidence="3" type="ORF">GCM10008101_04780</name>
</gene>
<feature type="region of interest" description="Disordered" evidence="1">
    <location>
        <begin position="31"/>
        <end position="100"/>
    </location>
</feature>
<feature type="compositionally biased region" description="Basic and acidic residues" evidence="1">
    <location>
        <begin position="70"/>
        <end position="100"/>
    </location>
</feature>
<name>A0ABQ3BUK4_9GAMM</name>
<evidence type="ECO:0000256" key="2">
    <source>
        <dbReference type="SAM" id="SignalP"/>
    </source>
</evidence>
<sequence length="100" mass="10838">MKSAFLLASLLALALPAFAQTDTSALPKPVVAETQLTSQDPAAATDDADKGKVCRNERPIGSNRAKRVCRTREQIRMESEMSRDSMVEVGRRRDSASGSD</sequence>
<evidence type="ECO:0000256" key="1">
    <source>
        <dbReference type="SAM" id="MobiDB-lite"/>
    </source>
</evidence>
<reference evidence="4" key="1">
    <citation type="journal article" date="2019" name="Int. J. Syst. Evol. Microbiol.">
        <title>The Global Catalogue of Microorganisms (GCM) 10K type strain sequencing project: providing services to taxonomists for standard genome sequencing and annotation.</title>
        <authorList>
            <consortium name="The Broad Institute Genomics Platform"/>
            <consortium name="The Broad Institute Genome Sequencing Center for Infectious Disease"/>
            <person name="Wu L."/>
            <person name="Ma J."/>
        </authorList>
    </citation>
    <scope>NUCLEOTIDE SEQUENCE [LARGE SCALE GENOMIC DNA]</scope>
    <source>
        <strain evidence="4">KCTC 22558</strain>
    </source>
</reference>
<keyword evidence="4" id="KW-1185">Reference proteome</keyword>
<organism evidence="3 4">
    <name type="scientific">Cognatilysobacter xinjiangensis</name>
    <dbReference type="NCBI Taxonomy" id="546892"/>
    <lineage>
        <taxon>Bacteria</taxon>
        <taxon>Pseudomonadati</taxon>
        <taxon>Pseudomonadota</taxon>
        <taxon>Gammaproteobacteria</taxon>
        <taxon>Lysobacterales</taxon>
        <taxon>Lysobacteraceae</taxon>
        <taxon>Cognatilysobacter</taxon>
    </lineage>
</organism>
<accession>A0ABQ3BUK4</accession>
<feature type="signal peptide" evidence="2">
    <location>
        <begin position="1"/>
        <end position="19"/>
    </location>
</feature>
<feature type="compositionally biased region" description="Basic and acidic residues" evidence="1">
    <location>
        <begin position="47"/>
        <end position="58"/>
    </location>
</feature>
<proteinExistence type="predicted"/>
<evidence type="ECO:0008006" key="5">
    <source>
        <dbReference type="Google" id="ProtNLM"/>
    </source>
</evidence>
<evidence type="ECO:0000313" key="4">
    <source>
        <dbReference type="Proteomes" id="UP000643403"/>
    </source>
</evidence>
<dbReference type="EMBL" id="BMXY01000001">
    <property type="protein sequence ID" value="GGZ54552.1"/>
    <property type="molecule type" value="Genomic_DNA"/>
</dbReference>
<comment type="caution">
    <text evidence="3">The sequence shown here is derived from an EMBL/GenBank/DDBJ whole genome shotgun (WGS) entry which is preliminary data.</text>
</comment>
<dbReference type="Proteomes" id="UP000643403">
    <property type="component" value="Unassembled WGS sequence"/>
</dbReference>
<feature type="chain" id="PRO_5046730584" description="PsiF repeat-containing protein" evidence="2">
    <location>
        <begin position="20"/>
        <end position="100"/>
    </location>
</feature>
<protein>
    <recommendedName>
        <fullName evidence="5">PsiF repeat-containing protein</fullName>
    </recommendedName>
</protein>
<dbReference type="RefSeq" id="WP_189446727.1">
    <property type="nucleotide sequence ID" value="NZ_BMXY01000001.1"/>
</dbReference>
<keyword evidence="2" id="KW-0732">Signal</keyword>
<evidence type="ECO:0000313" key="3">
    <source>
        <dbReference type="EMBL" id="GGZ54552.1"/>
    </source>
</evidence>